<evidence type="ECO:0000313" key="1">
    <source>
        <dbReference type="EMBL" id="KAK1122792.1"/>
    </source>
</evidence>
<protein>
    <submittedName>
        <fullName evidence="1">Uncharacterized protein</fullName>
    </submittedName>
</protein>
<reference evidence="1" key="1">
    <citation type="submission" date="2021-10" db="EMBL/GenBank/DDBJ databases">
        <title>Melipona bicolor Genome sequencing and assembly.</title>
        <authorList>
            <person name="Araujo N.S."/>
            <person name="Arias M.C."/>
        </authorList>
    </citation>
    <scope>NUCLEOTIDE SEQUENCE</scope>
    <source>
        <strain evidence="1">USP_2M_L1-L4_2017</strain>
        <tissue evidence="1">Whole body</tissue>
    </source>
</reference>
<dbReference type="Proteomes" id="UP001177670">
    <property type="component" value="Unassembled WGS sequence"/>
</dbReference>
<comment type="caution">
    <text evidence="1">The sequence shown here is derived from an EMBL/GenBank/DDBJ whole genome shotgun (WGS) entry which is preliminary data.</text>
</comment>
<proteinExistence type="predicted"/>
<name>A0AA40FP96_9HYME</name>
<evidence type="ECO:0000313" key="2">
    <source>
        <dbReference type="Proteomes" id="UP001177670"/>
    </source>
</evidence>
<organism evidence="1 2">
    <name type="scientific">Melipona bicolor</name>
    <dbReference type="NCBI Taxonomy" id="60889"/>
    <lineage>
        <taxon>Eukaryota</taxon>
        <taxon>Metazoa</taxon>
        <taxon>Ecdysozoa</taxon>
        <taxon>Arthropoda</taxon>
        <taxon>Hexapoda</taxon>
        <taxon>Insecta</taxon>
        <taxon>Pterygota</taxon>
        <taxon>Neoptera</taxon>
        <taxon>Endopterygota</taxon>
        <taxon>Hymenoptera</taxon>
        <taxon>Apocrita</taxon>
        <taxon>Aculeata</taxon>
        <taxon>Apoidea</taxon>
        <taxon>Anthophila</taxon>
        <taxon>Apidae</taxon>
        <taxon>Melipona</taxon>
    </lineage>
</organism>
<accession>A0AA40FP96</accession>
<sequence>MAKQEEDAGGITALAKSEGLRSKWNYQGGLSPKNERVPRSWKKRNSYCLLDLSCPARDLRPKIDGRRWIQREATIRGHSKAVAGPD</sequence>
<keyword evidence="2" id="KW-1185">Reference proteome</keyword>
<gene>
    <name evidence="1" type="ORF">K0M31_009234</name>
</gene>
<dbReference type="AlphaFoldDB" id="A0AA40FP96"/>
<dbReference type="EMBL" id="JAHYIQ010000022">
    <property type="protein sequence ID" value="KAK1122792.1"/>
    <property type="molecule type" value="Genomic_DNA"/>
</dbReference>